<name>A0A517SVH7_9BACT</name>
<evidence type="ECO:0000256" key="1">
    <source>
        <dbReference type="SAM" id="Phobius"/>
    </source>
</evidence>
<dbReference type="Proteomes" id="UP000315003">
    <property type="component" value="Chromosome"/>
</dbReference>
<evidence type="ECO:0000259" key="2">
    <source>
        <dbReference type="Pfam" id="PF09413"/>
    </source>
</evidence>
<feature type="domain" description="DUF2007" evidence="2">
    <location>
        <begin position="7"/>
        <end position="67"/>
    </location>
</feature>
<keyword evidence="4" id="KW-1185">Reference proteome</keyword>
<dbReference type="OrthoDB" id="215050at2"/>
<evidence type="ECO:0000313" key="4">
    <source>
        <dbReference type="Proteomes" id="UP000315003"/>
    </source>
</evidence>
<dbReference type="RefSeq" id="WP_145272432.1">
    <property type="nucleotide sequence ID" value="NZ_CP036272.1"/>
</dbReference>
<protein>
    <recommendedName>
        <fullName evidence="2">DUF2007 domain-containing protein</fullName>
    </recommendedName>
</protein>
<sequence>MTKQGLKRLVTLPSEIHASAIVNLLEDNGVKAMAVGGFTSGFKAEAPGFVDVMVLQSDWVAASGVLTGLDAADPLAGVVAGGIADQTEAMASAGVDGSVASERRQNLISAIIAGLMLLCLLTLLIGLLL</sequence>
<keyword evidence="1" id="KW-1133">Transmembrane helix</keyword>
<dbReference type="AlphaFoldDB" id="A0A517SVH7"/>
<evidence type="ECO:0000313" key="3">
    <source>
        <dbReference type="EMBL" id="QDT60126.1"/>
    </source>
</evidence>
<keyword evidence="1" id="KW-0472">Membrane</keyword>
<feature type="transmembrane region" description="Helical" evidence="1">
    <location>
        <begin position="107"/>
        <end position="128"/>
    </location>
</feature>
<organism evidence="3 4">
    <name type="scientific">Stieleria bergensis</name>
    <dbReference type="NCBI Taxonomy" id="2528025"/>
    <lineage>
        <taxon>Bacteria</taxon>
        <taxon>Pseudomonadati</taxon>
        <taxon>Planctomycetota</taxon>
        <taxon>Planctomycetia</taxon>
        <taxon>Pirellulales</taxon>
        <taxon>Pirellulaceae</taxon>
        <taxon>Stieleria</taxon>
    </lineage>
</organism>
<proteinExistence type="predicted"/>
<dbReference type="EMBL" id="CP036272">
    <property type="protein sequence ID" value="QDT60126.1"/>
    <property type="molecule type" value="Genomic_DNA"/>
</dbReference>
<reference evidence="3 4" key="1">
    <citation type="submission" date="2019-02" db="EMBL/GenBank/DDBJ databases">
        <title>Deep-cultivation of Planctomycetes and their phenomic and genomic characterization uncovers novel biology.</title>
        <authorList>
            <person name="Wiegand S."/>
            <person name="Jogler M."/>
            <person name="Boedeker C."/>
            <person name="Pinto D."/>
            <person name="Vollmers J."/>
            <person name="Rivas-Marin E."/>
            <person name="Kohn T."/>
            <person name="Peeters S.H."/>
            <person name="Heuer A."/>
            <person name="Rast P."/>
            <person name="Oberbeckmann S."/>
            <person name="Bunk B."/>
            <person name="Jeske O."/>
            <person name="Meyerdierks A."/>
            <person name="Storesund J.E."/>
            <person name="Kallscheuer N."/>
            <person name="Luecker S."/>
            <person name="Lage O.M."/>
            <person name="Pohl T."/>
            <person name="Merkel B.J."/>
            <person name="Hornburger P."/>
            <person name="Mueller R.-W."/>
            <person name="Bruemmer F."/>
            <person name="Labrenz M."/>
            <person name="Spormann A.M."/>
            <person name="Op den Camp H."/>
            <person name="Overmann J."/>
            <person name="Amann R."/>
            <person name="Jetten M.S.M."/>
            <person name="Mascher T."/>
            <person name="Medema M.H."/>
            <person name="Devos D.P."/>
            <person name="Kaster A.-K."/>
            <person name="Ovreas L."/>
            <person name="Rohde M."/>
            <person name="Galperin M.Y."/>
            <person name="Jogler C."/>
        </authorList>
    </citation>
    <scope>NUCLEOTIDE SEQUENCE [LARGE SCALE GENOMIC DNA]</scope>
    <source>
        <strain evidence="3 4">SV_7m_r</strain>
    </source>
</reference>
<gene>
    <name evidence="3" type="ORF">SV7mr_26430</name>
</gene>
<accession>A0A517SVH7</accession>
<dbReference type="Pfam" id="PF09413">
    <property type="entry name" value="DUF2007"/>
    <property type="match status" value="1"/>
</dbReference>
<keyword evidence="1" id="KW-0812">Transmembrane</keyword>
<dbReference type="InterPro" id="IPR018551">
    <property type="entry name" value="DUF2007"/>
</dbReference>